<feature type="domain" description="Transposable element P transposase-like RNase H" evidence="2">
    <location>
        <begin position="243"/>
        <end position="379"/>
    </location>
</feature>
<evidence type="ECO:0000256" key="1">
    <source>
        <dbReference type="SAM" id="Coils"/>
    </source>
</evidence>
<protein>
    <submittedName>
        <fullName evidence="4">Uncharacterized protein LOC112463698</fullName>
    </submittedName>
</protein>
<proteinExistence type="predicted"/>
<dbReference type="InterPro" id="IPR048365">
    <property type="entry name" value="TNP-like_RNaseH_N"/>
</dbReference>
<evidence type="ECO:0000313" key="3">
    <source>
        <dbReference type="Proteomes" id="UP000504618"/>
    </source>
</evidence>
<dbReference type="Pfam" id="PF21787">
    <property type="entry name" value="TNP-like_RNaseH_N"/>
    <property type="match status" value="1"/>
</dbReference>
<name>A0A6J1QYN1_9HYME</name>
<evidence type="ECO:0000313" key="4">
    <source>
        <dbReference type="RefSeq" id="XP_024885981.1"/>
    </source>
</evidence>
<keyword evidence="3" id="KW-1185">Reference proteome</keyword>
<dbReference type="Proteomes" id="UP000504618">
    <property type="component" value="Unplaced"/>
</dbReference>
<feature type="coiled-coil region" evidence="1">
    <location>
        <begin position="127"/>
        <end position="161"/>
    </location>
</feature>
<keyword evidence="1" id="KW-0175">Coiled coil</keyword>
<evidence type="ECO:0000259" key="2">
    <source>
        <dbReference type="Pfam" id="PF21787"/>
    </source>
</evidence>
<dbReference type="RefSeq" id="XP_024885981.1">
    <property type="nucleotide sequence ID" value="XM_025030213.1"/>
</dbReference>
<dbReference type="GeneID" id="112463698"/>
<dbReference type="AlphaFoldDB" id="A0A6J1QYN1"/>
<reference evidence="4" key="1">
    <citation type="submission" date="2025-08" db="UniProtKB">
        <authorList>
            <consortium name="RefSeq"/>
        </authorList>
    </citation>
    <scope>IDENTIFICATION</scope>
    <source>
        <tissue evidence="4">Whole body</tissue>
    </source>
</reference>
<accession>A0A6J1QYN1</accession>
<organism evidence="3 4">
    <name type="scientific">Temnothorax curvispinosus</name>
    <dbReference type="NCBI Taxonomy" id="300111"/>
    <lineage>
        <taxon>Eukaryota</taxon>
        <taxon>Metazoa</taxon>
        <taxon>Ecdysozoa</taxon>
        <taxon>Arthropoda</taxon>
        <taxon>Hexapoda</taxon>
        <taxon>Insecta</taxon>
        <taxon>Pterygota</taxon>
        <taxon>Neoptera</taxon>
        <taxon>Endopterygota</taxon>
        <taxon>Hymenoptera</taxon>
        <taxon>Apocrita</taxon>
        <taxon>Aculeata</taxon>
        <taxon>Formicoidea</taxon>
        <taxon>Formicidae</taxon>
        <taxon>Myrmicinae</taxon>
        <taxon>Temnothorax</taxon>
    </lineage>
</organism>
<sequence>MKLSYKALGKHLASQQLNLINKFHNFEELQVTLNQYSDMPFCSGIADIDGVDLVKNKIGYMDCFDKLRHNNCHVLLTLPGKCKVCKNVQKTVSQKRRRMSKRNTEKKKTSCSNFTDKNVLHIWKKRIRAQRGVIKRAKNTIDRLRNRVDEMKAELSNTDIKSVLQKCTDHQIPNIQRTLIEQIVASSKVKSVKGRRNSEDWMMLCILMHIRSPKQYRHLQNLGLLPLPCVRTVRRYLSLISTKCGFDDKFFELFKTHLDKKQPLQKQGVILIDEISLREAVSVSSSTLTYQGLVDCGDEGKKASTIKEKAKSALVVMFQPLADTYTQPVGVFASSGPVHGVELAKIVTNAVIKLEKAGAIVHGVISDGAETNRKMWKEFEISGKLSETTTCCAASC</sequence>
<dbReference type="OrthoDB" id="7675410at2759"/>
<gene>
    <name evidence="4" type="primary">LOC112463698</name>
</gene>